<keyword evidence="2" id="KW-1185">Reference proteome</keyword>
<name>A0A1M6PG27_9CLOT</name>
<dbReference type="STRING" id="1121331.SAMN02745248_01685"/>
<evidence type="ECO:0000313" key="2">
    <source>
        <dbReference type="Proteomes" id="UP000183952"/>
    </source>
</evidence>
<dbReference type="RefSeq" id="WP_072903652.1">
    <property type="nucleotide sequence ID" value="NZ_FRAD01000013.1"/>
</dbReference>
<keyword evidence="1" id="KW-0167">Capsid protein</keyword>
<proteinExistence type="predicted"/>
<keyword evidence="1" id="KW-0946">Virion</keyword>
<dbReference type="NCBIfam" id="TIGR02906">
    <property type="entry name" value="spore_CotS"/>
    <property type="match status" value="1"/>
</dbReference>
<dbReference type="PANTHER" id="PTHR39179">
    <property type="entry name" value="SPORE COAT PROTEIN I"/>
    <property type="match status" value="1"/>
</dbReference>
<dbReference type="Gene3D" id="3.30.200.20">
    <property type="entry name" value="Phosphorylase Kinase, domain 1"/>
    <property type="match status" value="1"/>
</dbReference>
<dbReference type="SUPFAM" id="SSF56112">
    <property type="entry name" value="Protein kinase-like (PK-like)"/>
    <property type="match status" value="1"/>
</dbReference>
<dbReference type="EMBL" id="FRAD01000013">
    <property type="protein sequence ID" value="SHK06840.1"/>
    <property type="molecule type" value="Genomic_DNA"/>
</dbReference>
<protein>
    <submittedName>
        <fullName evidence="1">Spore coat protein I</fullName>
    </submittedName>
</protein>
<reference evidence="1 2" key="1">
    <citation type="submission" date="2016-11" db="EMBL/GenBank/DDBJ databases">
        <authorList>
            <person name="Jaros S."/>
            <person name="Januszkiewicz K."/>
            <person name="Wedrychowicz H."/>
        </authorList>
    </citation>
    <scope>NUCLEOTIDE SEQUENCE [LARGE SCALE GENOMIC DNA]</scope>
    <source>
        <strain evidence="1 2">DSM 3090</strain>
    </source>
</reference>
<dbReference type="OrthoDB" id="9771902at2"/>
<dbReference type="PANTHER" id="PTHR39179:SF1">
    <property type="entry name" value="SPORE COAT PROTEIN I"/>
    <property type="match status" value="1"/>
</dbReference>
<organism evidence="1 2">
    <name type="scientific">Hathewaya proteolytica DSM 3090</name>
    <dbReference type="NCBI Taxonomy" id="1121331"/>
    <lineage>
        <taxon>Bacteria</taxon>
        <taxon>Bacillati</taxon>
        <taxon>Bacillota</taxon>
        <taxon>Clostridia</taxon>
        <taxon>Eubacteriales</taxon>
        <taxon>Clostridiaceae</taxon>
        <taxon>Hathewaya</taxon>
    </lineage>
</organism>
<dbReference type="GO" id="GO:0042601">
    <property type="term" value="C:endospore-forming forespore"/>
    <property type="evidence" value="ECO:0007669"/>
    <property type="project" value="TreeGrafter"/>
</dbReference>
<dbReference type="Proteomes" id="UP000183952">
    <property type="component" value="Unassembled WGS sequence"/>
</dbReference>
<dbReference type="Pfam" id="PF01633">
    <property type="entry name" value="Choline_kinase"/>
    <property type="match status" value="1"/>
</dbReference>
<gene>
    <name evidence="1" type="ORF">SAMN02745248_01685</name>
</gene>
<accession>A0A1M6PG27</accession>
<dbReference type="InterPro" id="IPR014255">
    <property type="entry name" value="Spore_coat_CotS"/>
</dbReference>
<dbReference type="Gene3D" id="3.90.1200.10">
    <property type="match status" value="1"/>
</dbReference>
<dbReference type="InterPro" id="IPR047175">
    <property type="entry name" value="CotS-like"/>
</dbReference>
<sequence length="333" mass="39541">MMRELEIERQFDIKIEKMSPNKGIYELDTNVGKRCLKKVGVGVLKIYFIYGAKEYLVSKGFHRIDRNYLNTAGEPFAIVNEDIYTLSRWIEGREADFQNDDDILMASKALANFNIASRGYEPPENSTVKTDIGKWPSIMEKRIQSFEKNLTMSKKKKKKLPEFDEIYLLNKNFYKDLAIKALDILNTSAYKALCDEELEVKGLCHHDFTYHNIIISPDNEVNIVDFDYCKREIRVFDLATFITKVLKRRNWDINICKNIIDGYNSVSPLRPEEYKVLYAFLMFPQRFWRICNRFYYNETNWVNSTFINKINNIINEKELYCKFLEEFREFYGI</sequence>
<evidence type="ECO:0000313" key="1">
    <source>
        <dbReference type="EMBL" id="SHK06840.1"/>
    </source>
</evidence>
<dbReference type="AlphaFoldDB" id="A0A1M6PG27"/>
<dbReference type="InterPro" id="IPR011009">
    <property type="entry name" value="Kinase-like_dom_sf"/>
</dbReference>